<dbReference type="EMBL" id="CAXKWB010029025">
    <property type="protein sequence ID" value="CAL4134966.1"/>
    <property type="molecule type" value="Genomic_DNA"/>
</dbReference>
<gene>
    <name evidence="2" type="ORF">MNOR_LOCUS27505</name>
</gene>
<keyword evidence="3" id="KW-1185">Reference proteome</keyword>
<protein>
    <submittedName>
        <fullName evidence="2">Uncharacterized protein</fullName>
    </submittedName>
</protein>
<reference evidence="2 3" key="1">
    <citation type="submission" date="2024-05" db="EMBL/GenBank/DDBJ databases">
        <authorList>
            <person name="Wallberg A."/>
        </authorList>
    </citation>
    <scope>NUCLEOTIDE SEQUENCE [LARGE SCALE GENOMIC DNA]</scope>
</reference>
<evidence type="ECO:0000313" key="3">
    <source>
        <dbReference type="Proteomes" id="UP001497623"/>
    </source>
</evidence>
<feature type="compositionally biased region" description="Polar residues" evidence="1">
    <location>
        <begin position="83"/>
        <end position="96"/>
    </location>
</feature>
<evidence type="ECO:0000256" key="1">
    <source>
        <dbReference type="SAM" id="MobiDB-lite"/>
    </source>
</evidence>
<comment type="caution">
    <text evidence="2">The sequence shown here is derived from an EMBL/GenBank/DDBJ whole genome shotgun (WGS) entry which is preliminary data.</text>
</comment>
<feature type="region of interest" description="Disordered" evidence="1">
    <location>
        <begin position="69"/>
        <end position="115"/>
    </location>
</feature>
<sequence length="335" mass="37594">MVRCRLRMVVMGILATVFCYTIISHVSPDPPPLPLLLEDKLINNYHRQKERLAPELPQIENDRSVPALHPKESLRAPPINEKALSSTPNSEPQNPVETIENIRGDNDGEPEIGGGELVEGMDIGNKVHAGIDETENVGGEEIDIEDPGGGIFKPDSMKNEGDEDNRKENEVESKLDIFKNQLEKLQGNEVDDIQRKNNKVNIEAYVKSAGGTMDRSTPAGFVDVGRVNPKPTKKPIKKVEYKKPVPMLDPKNDPYTRTKLIERGEMFANISAMGAFVREQNRRAKNIINICKTFEIQHNNREWPKVVNTERLDPETVKRLINIGLIRQQNDGGSV</sequence>
<evidence type="ECO:0000313" key="2">
    <source>
        <dbReference type="EMBL" id="CAL4134966.1"/>
    </source>
</evidence>
<dbReference type="AlphaFoldDB" id="A0AAV2RTS5"/>
<feature type="region of interest" description="Disordered" evidence="1">
    <location>
        <begin position="140"/>
        <end position="170"/>
    </location>
</feature>
<name>A0AAV2RTS5_MEGNR</name>
<dbReference type="Proteomes" id="UP001497623">
    <property type="component" value="Unassembled WGS sequence"/>
</dbReference>
<feature type="compositionally biased region" description="Basic and acidic residues" evidence="1">
    <location>
        <begin position="155"/>
        <end position="170"/>
    </location>
</feature>
<accession>A0AAV2RTS5</accession>
<organism evidence="2 3">
    <name type="scientific">Meganyctiphanes norvegica</name>
    <name type="common">Northern krill</name>
    <name type="synonym">Thysanopoda norvegica</name>
    <dbReference type="NCBI Taxonomy" id="48144"/>
    <lineage>
        <taxon>Eukaryota</taxon>
        <taxon>Metazoa</taxon>
        <taxon>Ecdysozoa</taxon>
        <taxon>Arthropoda</taxon>
        <taxon>Crustacea</taxon>
        <taxon>Multicrustacea</taxon>
        <taxon>Malacostraca</taxon>
        <taxon>Eumalacostraca</taxon>
        <taxon>Eucarida</taxon>
        <taxon>Euphausiacea</taxon>
        <taxon>Euphausiidae</taxon>
        <taxon>Meganyctiphanes</taxon>
    </lineage>
</organism>
<feature type="non-terminal residue" evidence="2">
    <location>
        <position position="335"/>
    </location>
</feature>
<proteinExistence type="predicted"/>